<gene>
    <name evidence="3" type="ORF">C9E81_09025</name>
</gene>
<dbReference type="Pfam" id="PF09917">
    <property type="entry name" value="DUF2147"/>
    <property type="match status" value="1"/>
</dbReference>
<feature type="signal peptide" evidence="1">
    <location>
        <begin position="1"/>
        <end position="19"/>
    </location>
</feature>
<dbReference type="OrthoDB" id="9811671at2"/>
<feature type="domain" description="DUF2147" evidence="2">
    <location>
        <begin position="24"/>
        <end position="125"/>
    </location>
</feature>
<dbReference type="PANTHER" id="PTHR36919">
    <property type="entry name" value="BLR1215 PROTEIN"/>
    <property type="match status" value="1"/>
</dbReference>
<keyword evidence="1" id="KW-0732">Signal</keyword>
<name>A0A3M0MC80_9RHOB</name>
<dbReference type="AlphaFoldDB" id="A0A3M0MC80"/>
<accession>A0A3M0MC80</accession>
<dbReference type="EMBL" id="QOKZ01000003">
    <property type="protein sequence ID" value="RMC35372.1"/>
    <property type="molecule type" value="Genomic_DNA"/>
</dbReference>
<dbReference type="Proteomes" id="UP000273516">
    <property type="component" value="Unassembled WGS sequence"/>
</dbReference>
<feature type="chain" id="PRO_5018204526" evidence="1">
    <location>
        <begin position="20"/>
        <end position="127"/>
    </location>
</feature>
<dbReference type="Gene3D" id="2.40.128.520">
    <property type="match status" value="1"/>
</dbReference>
<protein>
    <submittedName>
        <fullName evidence="3">DUF2147 domain-containing protein</fullName>
    </submittedName>
</protein>
<sequence>MRKLFAAAAFLLGATAAVADPIEGVWQTQPDEGAFAHVTIAPCGSAFCGVISRTFKDKTEYQSPNLGRQIVIDMAPVGGGNYEGKVWRPANNKTYMGKANVSGDRMSLSGCVAGGLLCKSQTWARIQ</sequence>
<dbReference type="InterPro" id="IPR019223">
    <property type="entry name" value="DUF2147"/>
</dbReference>
<evidence type="ECO:0000256" key="1">
    <source>
        <dbReference type="SAM" id="SignalP"/>
    </source>
</evidence>
<comment type="caution">
    <text evidence="3">The sequence shown here is derived from an EMBL/GenBank/DDBJ whole genome shotgun (WGS) entry which is preliminary data.</text>
</comment>
<dbReference type="PANTHER" id="PTHR36919:SF3">
    <property type="entry name" value="BLL5882 PROTEIN"/>
    <property type="match status" value="1"/>
</dbReference>
<evidence type="ECO:0000313" key="3">
    <source>
        <dbReference type="EMBL" id="RMC35372.1"/>
    </source>
</evidence>
<keyword evidence="4" id="KW-1185">Reference proteome</keyword>
<reference evidence="3 4" key="1">
    <citation type="submission" date="2018-07" db="EMBL/GenBank/DDBJ databases">
        <authorList>
            <person name="Zhang Y."/>
            <person name="Wang L."/>
            <person name="Ma S."/>
        </authorList>
    </citation>
    <scope>NUCLEOTIDE SEQUENCE [LARGE SCALE GENOMIC DNA]</scope>
    <source>
        <strain evidence="3 4">4-2</strain>
    </source>
</reference>
<organism evidence="3 4">
    <name type="scientific">Paracoccus alkanivorans</name>
    <dbReference type="NCBI Taxonomy" id="2116655"/>
    <lineage>
        <taxon>Bacteria</taxon>
        <taxon>Pseudomonadati</taxon>
        <taxon>Pseudomonadota</taxon>
        <taxon>Alphaproteobacteria</taxon>
        <taxon>Rhodobacterales</taxon>
        <taxon>Paracoccaceae</taxon>
        <taxon>Paracoccus</taxon>
    </lineage>
</organism>
<evidence type="ECO:0000313" key="4">
    <source>
        <dbReference type="Proteomes" id="UP000273516"/>
    </source>
</evidence>
<proteinExistence type="predicted"/>
<evidence type="ECO:0000259" key="2">
    <source>
        <dbReference type="Pfam" id="PF09917"/>
    </source>
</evidence>
<dbReference type="RefSeq" id="WP_122111997.1">
    <property type="nucleotide sequence ID" value="NZ_QOKZ01000003.1"/>
</dbReference>